<dbReference type="AlphaFoldDB" id="A0A1I1VBJ7"/>
<sequence>MADDQPLTLDRDTLDPEGVRDRFLALHGRRRAQILEALGERQQDFIHLLPLLFDVNHPSLPGYASNRVPAGVAGYQPDQAAQEAARRQARSFQYRRPVGAPAVQALFLMGSAGTIAFTHKSDFDIWLCHDPELDEEALSQLRAKADGVEAWGDSLGLEVHIFFVNPEAFRAGTVEQLSKESAGTAQHLLLLEEFYRTGLWLAGRYPAWWLVPAEREPEYPAVVDAILRRRFVDPDSVIDLGGLERVPAEELFGAGVWQLTKGLGSPFKSALKLLLMENYAADYPDVPLLAVEYKGRIQAGEDDVLALDPYLVLYRRVEAYLRAAGAESRLEMARQALYFKLGEPLSTGPGAVHERQPWRRETLHALTREWGWEPNHLKVLDAWSHWGIEEVAEQRRGVVEMLTRSYQVLSGFAREHGADARISKRDLHILGRRLFTAFERKAGKVELLGQFAGDVHEARVTLHQVTDRDGNERWLLFRGSVPPDQLRGANPLKRGRSLAELLAWGHFNGVLDPSATHLILYRGGYQWRAEETARALRRLAADFPAPPPEGDVDELARPAGVRIALLLVNVGADPERINAAARGQGGGDPLEYGGTHANLAAAVDLVLVNTWGEAFCHPFRGPAAVARALAELARHGGAEPDLLAADTFESDQAVAITQRLEELLAAIRPLCLEREGAGRLLFRAGGRFYLVERGADGEVREESTSERTTLMKYLGRARPTFSPLHVDPKALPRSPLAALARENRPGVVQVFYRARGDKADIWVLDERGSLFQQTMAFHTAEALISHLGRFLQSVSRRLTQLRGTADPADGEWTVAFYRVAAGENGEVKLVSREAVGEGTRSYLDLQAIVEQVEGGKTVFSVYCDDEELSSRDHGRNLFTVVADCVRRLRRSGGDYPVYLTDLDLAPAIVGEPPEQLQTVHYLFYKQRLESLLNQALEQ</sequence>
<feature type="domain" description="Adenylate cyclase class-I N-terminal" evidence="1">
    <location>
        <begin position="19"/>
        <end position="209"/>
    </location>
</feature>
<evidence type="ECO:0000313" key="3">
    <source>
        <dbReference type="Proteomes" id="UP000198611"/>
    </source>
</evidence>
<dbReference type="RefSeq" id="WP_159433079.1">
    <property type="nucleotide sequence ID" value="NZ_FOMJ01000009.1"/>
</dbReference>
<dbReference type="Pfam" id="PF01295">
    <property type="entry name" value="Adenylate_cycl"/>
    <property type="match status" value="1"/>
</dbReference>
<dbReference type="OrthoDB" id="5571448at2"/>
<organism evidence="2 3">
    <name type="scientific">Thiohalospira halophila DSM 15071</name>
    <dbReference type="NCBI Taxonomy" id="1123397"/>
    <lineage>
        <taxon>Bacteria</taxon>
        <taxon>Pseudomonadati</taxon>
        <taxon>Pseudomonadota</taxon>
        <taxon>Gammaproteobacteria</taxon>
        <taxon>Thiohalospirales</taxon>
        <taxon>Thiohalospiraceae</taxon>
        <taxon>Thiohalospira</taxon>
    </lineage>
</organism>
<dbReference type="PANTHER" id="PTHR38760:SF1">
    <property type="entry name" value="ADENYLATE CYCLASE"/>
    <property type="match status" value="1"/>
</dbReference>
<dbReference type="EMBL" id="FOMJ01000009">
    <property type="protein sequence ID" value="SFD80259.1"/>
    <property type="molecule type" value="Genomic_DNA"/>
</dbReference>
<accession>A0A1I1VBJ7</accession>
<reference evidence="2 3" key="1">
    <citation type="submission" date="2016-10" db="EMBL/GenBank/DDBJ databases">
        <authorList>
            <person name="de Groot N.N."/>
        </authorList>
    </citation>
    <scope>NUCLEOTIDE SEQUENCE [LARGE SCALE GENOMIC DNA]</scope>
    <source>
        <strain evidence="2 3">HL3</strain>
    </source>
</reference>
<dbReference type="GO" id="GO:0004016">
    <property type="term" value="F:adenylate cyclase activity"/>
    <property type="evidence" value="ECO:0007669"/>
    <property type="project" value="InterPro"/>
</dbReference>
<dbReference type="InterPro" id="IPR024685">
    <property type="entry name" value="Adenylate_cyclase_1_N"/>
</dbReference>
<evidence type="ECO:0000259" key="1">
    <source>
        <dbReference type="Pfam" id="PF12633"/>
    </source>
</evidence>
<keyword evidence="3" id="KW-1185">Reference proteome</keyword>
<dbReference type="InterPro" id="IPR000274">
    <property type="entry name" value="Adenylate_cyclase_1"/>
</dbReference>
<evidence type="ECO:0000313" key="2">
    <source>
        <dbReference type="EMBL" id="SFD80259.1"/>
    </source>
</evidence>
<name>A0A1I1VBJ7_9GAMM</name>
<dbReference type="PANTHER" id="PTHR38760">
    <property type="entry name" value="ADENYLATE CYCLASE"/>
    <property type="match status" value="1"/>
</dbReference>
<gene>
    <name evidence="2" type="ORF">SAMN05660831_02326</name>
</gene>
<proteinExistence type="predicted"/>
<dbReference type="STRING" id="1123397.SAMN05660831_02326"/>
<dbReference type="GO" id="GO:0006171">
    <property type="term" value="P:cAMP biosynthetic process"/>
    <property type="evidence" value="ECO:0007669"/>
    <property type="project" value="InterPro"/>
</dbReference>
<dbReference type="Proteomes" id="UP000198611">
    <property type="component" value="Unassembled WGS sequence"/>
</dbReference>
<dbReference type="Pfam" id="PF12633">
    <property type="entry name" value="Adenyl_cycl_N"/>
    <property type="match status" value="1"/>
</dbReference>
<dbReference type="PIRSF" id="PIRSF001444">
    <property type="entry name" value="Adenylate_cycl"/>
    <property type="match status" value="1"/>
</dbReference>
<protein>
    <submittedName>
        <fullName evidence="2">Adenylate cyclase, class 1</fullName>
    </submittedName>
</protein>